<evidence type="ECO:0000313" key="3">
    <source>
        <dbReference type="Proteomes" id="UP000284706"/>
    </source>
</evidence>
<dbReference type="STRING" id="231916.A0A409W8G5"/>
<keyword evidence="3" id="KW-1185">Reference proteome</keyword>
<sequence>MSQTPGYVPPGTPIHAVPFEDLLKASSGQGALDILTEHTQQPSSRVSQTPGYVPLGDPTRTVPFEDLLRASSGQGVPDVVTEHFQHPGSRMSQTPGYVPPGDPTRTVPFEDLPRASSKQDALDVPMEHVQQRGGPRLQTPGYVPLADQTLAAPFEHDLGMLSRQRSVPRHDGIPFFTEDDTVGKRPGRDDAVAIPEDTHLETPRAGRLPLRTPDHNAKRSPSPISSTSSSLRSVNIPDGALDALDVQITEICNATGLRVGDIINHLGLRDVQAVDFFDMYRSYFASQVGEELKRVPGLELAEASNADSDDEISDSVIEKAFEQFKEANPQYKSFLLDRWSISRIADQIGHRGDQFQEFTKKLEFICTFASEFLQFETAACAVGSDIHKDQNLSATICSPMVSEVSLTHGSDCVSKRSQPKIPPCLQDRRELSQTISSDDGSHVVPTEMETAKGANRHAHSVADSRFVTPSIQEIRATRCQSVDPAQGKKVKDGAVVQELKQRLLELTEPCNIEQLKKKIYLTKLPMMLSKQGWIIENWPEEVPFACDCHTGKGVAGLSVDEQIALLKSLKDPNFPLRIVRKSTTAIPQSEPVIIGVPPSPDSQFTHGRRRFLDAEKTCDRNGPPRLTALAIQPSAARPLEVPDKSRPEDIDQSNIRKRSASRNDIEKQVEAERQMVFESRTPNQDGSLASHKPEYDLSGTGLQTEVPSVFGLKIISAGLWFIQIHKTQADLVSSLPGVVDSETDTQLLHCEVHRAAGTQPAIAVQKQSPCLPDVMSVQASAGYWPQPQPGGSFTYGLPSGNQVLGSATPHADNAGSSHQCGVSGALPFVRLNGSQPSNQFLQASWPSYPSHMPRQSQSPGNSENAIHNYQMGAQYGIGSGTYNVDETRR</sequence>
<evidence type="ECO:0000256" key="1">
    <source>
        <dbReference type="SAM" id="MobiDB-lite"/>
    </source>
</evidence>
<feature type="region of interest" description="Disordered" evidence="1">
    <location>
        <begin position="169"/>
        <end position="232"/>
    </location>
</feature>
<evidence type="ECO:0000313" key="2">
    <source>
        <dbReference type="EMBL" id="PPQ74794.1"/>
    </source>
</evidence>
<reference evidence="2 3" key="1">
    <citation type="journal article" date="2018" name="Evol. Lett.">
        <title>Horizontal gene cluster transfer increased hallucinogenic mushroom diversity.</title>
        <authorList>
            <person name="Reynolds H.T."/>
            <person name="Vijayakumar V."/>
            <person name="Gluck-Thaler E."/>
            <person name="Korotkin H.B."/>
            <person name="Matheny P.B."/>
            <person name="Slot J.C."/>
        </authorList>
    </citation>
    <scope>NUCLEOTIDE SEQUENCE [LARGE SCALE GENOMIC DNA]</scope>
    <source>
        <strain evidence="2 3">SRW20</strain>
    </source>
</reference>
<dbReference type="InParanoid" id="A0A409W8G5"/>
<feature type="region of interest" description="Disordered" evidence="1">
    <location>
        <begin position="846"/>
        <end position="865"/>
    </location>
</feature>
<dbReference type="EMBL" id="NHYE01005313">
    <property type="protein sequence ID" value="PPQ74794.1"/>
    <property type="molecule type" value="Genomic_DNA"/>
</dbReference>
<dbReference type="OrthoDB" id="2659925at2759"/>
<accession>A0A409W8G5</accession>
<feature type="compositionally biased region" description="Basic and acidic residues" evidence="1">
    <location>
        <begin position="640"/>
        <end position="649"/>
    </location>
</feature>
<feature type="compositionally biased region" description="Basic and acidic residues" evidence="1">
    <location>
        <begin position="181"/>
        <end position="204"/>
    </location>
</feature>
<feature type="compositionally biased region" description="Polar residues" evidence="1">
    <location>
        <begin position="37"/>
        <end position="50"/>
    </location>
</feature>
<dbReference type="AlphaFoldDB" id="A0A409W8G5"/>
<proteinExistence type="predicted"/>
<protein>
    <submittedName>
        <fullName evidence="2">Uncharacterized protein</fullName>
    </submittedName>
</protein>
<gene>
    <name evidence="2" type="ORF">CVT26_004884</name>
</gene>
<comment type="caution">
    <text evidence="2">The sequence shown here is derived from an EMBL/GenBank/DDBJ whole genome shotgun (WGS) entry which is preliminary data.</text>
</comment>
<feature type="region of interest" description="Disordered" evidence="1">
    <location>
        <begin position="36"/>
        <end position="56"/>
    </location>
</feature>
<dbReference type="Proteomes" id="UP000284706">
    <property type="component" value="Unassembled WGS sequence"/>
</dbReference>
<name>A0A409W8G5_9AGAR</name>
<organism evidence="2 3">
    <name type="scientific">Gymnopilus dilepis</name>
    <dbReference type="NCBI Taxonomy" id="231916"/>
    <lineage>
        <taxon>Eukaryota</taxon>
        <taxon>Fungi</taxon>
        <taxon>Dikarya</taxon>
        <taxon>Basidiomycota</taxon>
        <taxon>Agaricomycotina</taxon>
        <taxon>Agaricomycetes</taxon>
        <taxon>Agaricomycetidae</taxon>
        <taxon>Agaricales</taxon>
        <taxon>Agaricineae</taxon>
        <taxon>Hymenogastraceae</taxon>
        <taxon>Gymnopilus</taxon>
    </lineage>
</organism>
<feature type="region of interest" description="Disordered" evidence="1">
    <location>
        <begin position="615"/>
        <end position="666"/>
    </location>
</feature>
<feature type="compositionally biased region" description="Low complexity" evidence="1">
    <location>
        <begin position="219"/>
        <end position="232"/>
    </location>
</feature>